<keyword evidence="3" id="KW-1185">Reference proteome</keyword>
<evidence type="ECO:0000313" key="3">
    <source>
        <dbReference type="Proteomes" id="UP000324832"/>
    </source>
</evidence>
<feature type="coiled-coil region" evidence="1">
    <location>
        <begin position="17"/>
        <end position="55"/>
    </location>
</feature>
<dbReference type="Proteomes" id="UP000324832">
    <property type="component" value="Unassembled WGS sequence"/>
</dbReference>
<name>A0A5E4PW27_9NEOP</name>
<gene>
    <name evidence="2" type="ORF">LSINAPIS_LOCUS2343</name>
</gene>
<sequence>MEYYSTMSSITARKLTSRQLESKFGQTLDELKKYKNQCEQLLEREESEKEFLKILDQNKTLKIEMAEIY</sequence>
<dbReference type="AlphaFoldDB" id="A0A5E4PW27"/>
<reference evidence="2 3" key="1">
    <citation type="submission" date="2017-07" db="EMBL/GenBank/DDBJ databases">
        <authorList>
            <person name="Talla V."/>
            <person name="Backstrom N."/>
        </authorList>
    </citation>
    <scope>NUCLEOTIDE SEQUENCE [LARGE SCALE GENOMIC DNA]</scope>
</reference>
<organism evidence="2 3">
    <name type="scientific">Leptidea sinapis</name>
    <dbReference type="NCBI Taxonomy" id="189913"/>
    <lineage>
        <taxon>Eukaryota</taxon>
        <taxon>Metazoa</taxon>
        <taxon>Ecdysozoa</taxon>
        <taxon>Arthropoda</taxon>
        <taxon>Hexapoda</taxon>
        <taxon>Insecta</taxon>
        <taxon>Pterygota</taxon>
        <taxon>Neoptera</taxon>
        <taxon>Endopterygota</taxon>
        <taxon>Lepidoptera</taxon>
        <taxon>Glossata</taxon>
        <taxon>Ditrysia</taxon>
        <taxon>Papilionoidea</taxon>
        <taxon>Pieridae</taxon>
        <taxon>Dismorphiinae</taxon>
        <taxon>Leptidea</taxon>
    </lineage>
</organism>
<accession>A0A5E4PW27</accession>
<protein>
    <submittedName>
        <fullName evidence="2">Uncharacterized protein</fullName>
    </submittedName>
</protein>
<evidence type="ECO:0000313" key="2">
    <source>
        <dbReference type="EMBL" id="VVC89138.1"/>
    </source>
</evidence>
<keyword evidence="1" id="KW-0175">Coiled coil</keyword>
<evidence type="ECO:0000256" key="1">
    <source>
        <dbReference type="SAM" id="Coils"/>
    </source>
</evidence>
<proteinExistence type="predicted"/>
<dbReference type="EMBL" id="FZQP02000460">
    <property type="protein sequence ID" value="VVC89138.1"/>
    <property type="molecule type" value="Genomic_DNA"/>
</dbReference>